<sequence length="95" mass="10938">MGRSPIALDLTMALAAEPRNLKTHSSHPSSNESGQRIGVVLPLVEIRRGWWRQSLRTQQIGIWKRNRQIEREGILGRGIDKYVFLFFKRLIKGEA</sequence>
<gene>
    <name evidence="1" type="ORF">LTRI10_LOCUS50726</name>
</gene>
<protein>
    <submittedName>
        <fullName evidence="1">Uncharacterized protein</fullName>
    </submittedName>
</protein>
<evidence type="ECO:0000313" key="2">
    <source>
        <dbReference type="Proteomes" id="UP001497516"/>
    </source>
</evidence>
<dbReference type="AlphaFoldDB" id="A0AAV2GLK6"/>
<name>A0AAV2GLK6_9ROSI</name>
<accession>A0AAV2GLK6</accession>
<proteinExistence type="predicted"/>
<dbReference type="Proteomes" id="UP001497516">
    <property type="component" value="Chromosome 9"/>
</dbReference>
<evidence type="ECO:0000313" key="1">
    <source>
        <dbReference type="EMBL" id="CAL1411361.1"/>
    </source>
</evidence>
<dbReference type="EMBL" id="OZ034822">
    <property type="protein sequence ID" value="CAL1411361.1"/>
    <property type="molecule type" value="Genomic_DNA"/>
</dbReference>
<organism evidence="1 2">
    <name type="scientific">Linum trigynum</name>
    <dbReference type="NCBI Taxonomy" id="586398"/>
    <lineage>
        <taxon>Eukaryota</taxon>
        <taxon>Viridiplantae</taxon>
        <taxon>Streptophyta</taxon>
        <taxon>Embryophyta</taxon>
        <taxon>Tracheophyta</taxon>
        <taxon>Spermatophyta</taxon>
        <taxon>Magnoliopsida</taxon>
        <taxon>eudicotyledons</taxon>
        <taxon>Gunneridae</taxon>
        <taxon>Pentapetalae</taxon>
        <taxon>rosids</taxon>
        <taxon>fabids</taxon>
        <taxon>Malpighiales</taxon>
        <taxon>Linaceae</taxon>
        <taxon>Linum</taxon>
    </lineage>
</organism>
<reference evidence="1 2" key="1">
    <citation type="submission" date="2024-04" db="EMBL/GenBank/DDBJ databases">
        <authorList>
            <person name="Fracassetti M."/>
        </authorList>
    </citation>
    <scope>NUCLEOTIDE SEQUENCE [LARGE SCALE GENOMIC DNA]</scope>
</reference>
<keyword evidence="2" id="KW-1185">Reference proteome</keyword>